<dbReference type="InterPro" id="IPR036291">
    <property type="entry name" value="NAD(P)-bd_dom_sf"/>
</dbReference>
<reference evidence="1 2" key="1">
    <citation type="submission" date="2018-03" db="EMBL/GenBank/DDBJ databases">
        <title>Genomic Encyclopedia of Archaeal and Bacterial Type Strains, Phase II (KMG-II): from individual species to whole genera.</title>
        <authorList>
            <person name="Goeker M."/>
        </authorList>
    </citation>
    <scope>NUCLEOTIDE SEQUENCE [LARGE SCALE GENOMIC DNA]</scope>
    <source>
        <strain evidence="1 2">DSM 45601</strain>
    </source>
</reference>
<dbReference type="Proteomes" id="UP000237846">
    <property type="component" value="Unassembled WGS sequence"/>
</dbReference>
<dbReference type="AlphaFoldDB" id="A0A2T0Q9D7"/>
<gene>
    <name evidence="1" type="ORF">CLV72_102137</name>
</gene>
<dbReference type="EMBL" id="PVZC01000002">
    <property type="protein sequence ID" value="PRY00506.1"/>
    <property type="molecule type" value="Genomic_DNA"/>
</dbReference>
<evidence type="ECO:0000313" key="2">
    <source>
        <dbReference type="Proteomes" id="UP000237846"/>
    </source>
</evidence>
<accession>A0A2T0Q9D7</accession>
<dbReference type="SUPFAM" id="SSF51735">
    <property type="entry name" value="NAD(P)-binding Rossmann-fold domains"/>
    <property type="match status" value="1"/>
</dbReference>
<name>A0A2T0Q9D7_9ACTN</name>
<comment type="caution">
    <text evidence="1">The sequence shown here is derived from an EMBL/GenBank/DDBJ whole genome shotgun (WGS) entry which is preliminary data.</text>
</comment>
<evidence type="ECO:0000313" key="1">
    <source>
        <dbReference type="EMBL" id="PRY00506.1"/>
    </source>
</evidence>
<sequence length="65" mass="6601">MPPDSLPASARGRAVVTGASGGLGEAVARPRAARRIRTALPGAGLPLPARVLRRSRAVPEGAAHR</sequence>
<organism evidence="1 2">
    <name type="scientific">Allonocardiopsis opalescens</name>
    <dbReference type="NCBI Taxonomy" id="1144618"/>
    <lineage>
        <taxon>Bacteria</taxon>
        <taxon>Bacillati</taxon>
        <taxon>Actinomycetota</taxon>
        <taxon>Actinomycetes</taxon>
        <taxon>Streptosporangiales</taxon>
        <taxon>Allonocardiopsis</taxon>
    </lineage>
</organism>
<proteinExistence type="predicted"/>
<keyword evidence="2" id="KW-1185">Reference proteome</keyword>
<protein>
    <submittedName>
        <fullName evidence="1">Uncharacterized protein</fullName>
    </submittedName>
</protein>